<dbReference type="Proteomes" id="UP000198406">
    <property type="component" value="Unassembled WGS sequence"/>
</dbReference>
<evidence type="ECO:0000259" key="4">
    <source>
        <dbReference type="Pfam" id="PF00588"/>
    </source>
</evidence>
<dbReference type="OrthoDB" id="241340at2759"/>
<dbReference type="GO" id="GO:0006396">
    <property type="term" value="P:RNA processing"/>
    <property type="evidence" value="ECO:0007669"/>
    <property type="project" value="InterPro"/>
</dbReference>
<dbReference type="SUPFAM" id="SSF75217">
    <property type="entry name" value="alpha/beta knot"/>
    <property type="match status" value="1"/>
</dbReference>
<dbReference type="EMBL" id="BDSP01000259">
    <property type="protein sequence ID" value="GAX27796.1"/>
    <property type="molecule type" value="Genomic_DNA"/>
</dbReference>
<dbReference type="EC" id="2.1.1.34" evidence="5"/>
<proteinExistence type="predicted"/>
<dbReference type="PANTHER" id="PTHR43191">
    <property type="entry name" value="RRNA METHYLTRANSFERASE 3"/>
    <property type="match status" value="1"/>
</dbReference>
<evidence type="ECO:0000256" key="3">
    <source>
        <dbReference type="SAM" id="SignalP"/>
    </source>
</evidence>
<keyword evidence="1 5" id="KW-0489">Methyltransferase</keyword>
<dbReference type="InParanoid" id="A0A1Z5KNC9"/>
<reference evidence="5 6" key="1">
    <citation type="journal article" date="2015" name="Plant Cell">
        <title>Oil accumulation by the oleaginous diatom Fistulifera solaris as revealed by the genome and transcriptome.</title>
        <authorList>
            <person name="Tanaka T."/>
            <person name="Maeda Y."/>
            <person name="Veluchamy A."/>
            <person name="Tanaka M."/>
            <person name="Abida H."/>
            <person name="Marechal E."/>
            <person name="Bowler C."/>
            <person name="Muto M."/>
            <person name="Sunaga Y."/>
            <person name="Tanaka M."/>
            <person name="Yoshino T."/>
            <person name="Taniguchi T."/>
            <person name="Fukuda Y."/>
            <person name="Nemoto M."/>
            <person name="Matsumoto M."/>
            <person name="Wong P.S."/>
            <person name="Aburatani S."/>
            <person name="Fujibuchi W."/>
        </authorList>
    </citation>
    <scope>NUCLEOTIDE SEQUENCE [LARGE SCALE GENOMIC DNA]</scope>
    <source>
        <strain evidence="5 6">JPCC DA0580</strain>
    </source>
</reference>
<keyword evidence="3" id="KW-0732">Signal</keyword>
<sequence length="337" mass="37936">MQRLIIFITIIMIQSVSRRTVQAFLSPRSSHNYNIRFPLLHRCYSFPSGTTTNEENVITSLNSEITKEIIDERRNRLWKSLRELEIDAQELDEAAISSLEDPTLGYDNRYGKSAIRTYRSFLYSTKQPTPLSTISATAAAHRCARQIQFLLNRHKSHQAEFVRHHDAPQQSSRRTFPIILLLDNVRSAFNVGSIFRTADACGVSLVVTVGITPHPGGSGQEKLQKSALGAERLVPSVHFATTRQAMEFLRNEKSDYQIIGMETTERSQLYSDYSYPASGVVLLLGNEVTGVDTDVMNDLDAIVEIPMYGAKNSLNIAACAPVVLYEVLRQWNLPKLE</sequence>
<dbReference type="Pfam" id="PF00588">
    <property type="entry name" value="SpoU_methylase"/>
    <property type="match status" value="1"/>
</dbReference>
<feature type="chain" id="PRO_5013392044" evidence="3">
    <location>
        <begin position="19"/>
        <end position="337"/>
    </location>
</feature>
<keyword evidence="6" id="KW-1185">Reference proteome</keyword>
<name>A0A1Z5KNC9_FISSO</name>
<dbReference type="InterPro" id="IPR051259">
    <property type="entry name" value="rRNA_Methyltransferase"/>
</dbReference>
<dbReference type="InterPro" id="IPR001537">
    <property type="entry name" value="SpoU_MeTrfase"/>
</dbReference>
<dbReference type="AlphaFoldDB" id="A0A1Z5KNC9"/>
<evidence type="ECO:0000256" key="2">
    <source>
        <dbReference type="ARBA" id="ARBA00022679"/>
    </source>
</evidence>
<dbReference type="InterPro" id="IPR029028">
    <property type="entry name" value="Alpha/beta_knot_MTases"/>
</dbReference>
<dbReference type="InterPro" id="IPR029026">
    <property type="entry name" value="tRNA_m1G_MTases_N"/>
</dbReference>
<evidence type="ECO:0000256" key="1">
    <source>
        <dbReference type="ARBA" id="ARBA00022603"/>
    </source>
</evidence>
<dbReference type="PANTHER" id="PTHR43191:SF7">
    <property type="entry name" value="OBP33PEP LIKE PROTEIN"/>
    <property type="match status" value="1"/>
</dbReference>
<gene>
    <name evidence="5" type="ORF">FisN_13Hh097</name>
</gene>
<feature type="domain" description="tRNA/rRNA methyltransferase SpoU type" evidence="4">
    <location>
        <begin position="178"/>
        <end position="325"/>
    </location>
</feature>
<dbReference type="Gene3D" id="3.40.1280.10">
    <property type="match status" value="1"/>
</dbReference>
<dbReference type="GO" id="GO:0003723">
    <property type="term" value="F:RNA binding"/>
    <property type="evidence" value="ECO:0007669"/>
    <property type="project" value="InterPro"/>
</dbReference>
<accession>A0A1Z5KNC9</accession>
<protein>
    <submittedName>
        <fullName evidence="5">tRNA (Guanosine-2'-O-)-methyltransferase</fullName>
        <ecNumber evidence="5">2.1.1.34</ecNumber>
    </submittedName>
</protein>
<organism evidence="5 6">
    <name type="scientific">Fistulifera solaris</name>
    <name type="common">Oleaginous diatom</name>
    <dbReference type="NCBI Taxonomy" id="1519565"/>
    <lineage>
        <taxon>Eukaryota</taxon>
        <taxon>Sar</taxon>
        <taxon>Stramenopiles</taxon>
        <taxon>Ochrophyta</taxon>
        <taxon>Bacillariophyta</taxon>
        <taxon>Bacillariophyceae</taxon>
        <taxon>Bacillariophycidae</taxon>
        <taxon>Naviculales</taxon>
        <taxon>Naviculaceae</taxon>
        <taxon>Fistulifera</taxon>
    </lineage>
</organism>
<evidence type="ECO:0000313" key="5">
    <source>
        <dbReference type="EMBL" id="GAX27796.1"/>
    </source>
</evidence>
<evidence type="ECO:0000313" key="6">
    <source>
        <dbReference type="Proteomes" id="UP000198406"/>
    </source>
</evidence>
<dbReference type="GO" id="GO:0032259">
    <property type="term" value="P:methylation"/>
    <property type="evidence" value="ECO:0007669"/>
    <property type="project" value="UniProtKB-KW"/>
</dbReference>
<feature type="signal peptide" evidence="3">
    <location>
        <begin position="1"/>
        <end position="18"/>
    </location>
</feature>
<comment type="caution">
    <text evidence="5">The sequence shown here is derived from an EMBL/GenBank/DDBJ whole genome shotgun (WGS) entry which is preliminary data.</text>
</comment>
<keyword evidence="2 5" id="KW-0808">Transferase</keyword>
<dbReference type="GO" id="GO:0141100">
    <property type="term" value="F:tRNA (guanine(18)-2'-O)-methyltransferase activity"/>
    <property type="evidence" value="ECO:0007669"/>
    <property type="project" value="UniProtKB-EC"/>
</dbReference>